<dbReference type="EMBL" id="ML143406">
    <property type="protein sequence ID" value="TBU30345.1"/>
    <property type="molecule type" value="Genomic_DNA"/>
</dbReference>
<evidence type="ECO:0000256" key="1">
    <source>
        <dbReference type="SAM" id="MobiDB-lite"/>
    </source>
</evidence>
<protein>
    <submittedName>
        <fullName evidence="2">Uncharacterized protein</fullName>
    </submittedName>
</protein>
<reference evidence="2" key="1">
    <citation type="submission" date="2019-01" db="EMBL/GenBank/DDBJ databases">
        <title>Draft genome sequences of three monokaryotic isolates of the white-rot basidiomycete fungus Dichomitus squalens.</title>
        <authorList>
            <consortium name="DOE Joint Genome Institute"/>
            <person name="Lopez S.C."/>
            <person name="Andreopoulos B."/>
            <person name="Pangilinan J."/>
            <person name="Lipzen A."/>
            <person name="Riley R."/>
            <person name="Ahrendt S."/>
            <person name="Ng V."/>
            <person name="Barry K."/>
            <person name="Daum C."/>
            <person name="Grigoriev I.V."/>
            <person name="Hilden K.S."/>
            <person name="Makela M.R."/>
            <person name="de Vries R.P."/>
        </authorList>
    </citation>
    <scope>NUCLEOTIDE SEQUENCE [LARGE SCALE GENOMIC DNA]</scope>
    <source>
        <strain evidence="2">OM18370.1</strain>
    </source>
</reference>
<feature type="compositionally biased region" description="Basic residues" evidence="1">
    <location>
        <begin position="142"/>
        <end position="151"/>
    </location>
</feature>
<feature type="region of interest" description="Disordered" evidence="1">
    <location>
        <begin position="128"/>
        <end position="151"/>
    </location>
</feature>
<dbReference type="Proteomes" id="UP000292957">
    <property type="component" value="Unassembled WGS sequence"/>
</dbReference>
<name>A0A4Q9MRX5_9APHY</name>
<organism evidence="2">
    <name type="scientific">Dichomitus squalens</name>
    <dbReference type="NCBI Taxonomy" id="114155"/>
    <lineage>
        <taxon>Eukaryota</taxon>
        <taxon>Fungi</taxon>
        <taxon>Dikarya</taxon>
        <taxon>Basidiomycota</taxon>
        <taxon>Agaricomycotina</taxon>
        <taxon>Agaricomycetes</taxon>
        <taxon>Polyporales</taxon>
        <taxon>Polyporaceae</taxon>
        <taxon>Dichomitus</taxon>
    </lineage>
</organism>
<proteinExistence type="predicted"/>
<feature type="compositionally biased region" description="Low complexity" evidence="1">
    <location>
        <begin position="129"/>
        <end position="141"/>
    </location>
</feature>
<gene>
    <name evidence="2" type="ORF">BD311DRAFT_223859</name>
</gene>
<accession>A0A4Q9MRX5</accession>
<sequence length="151" mass="16773">MAHLLACAPLSASGDLTDIVLCLPSGRLCSLCTLPYLSIQYACISLGRVRNRVHHRERQAILISCTLRFDITCRSVRHIMLPSQASHCTEPVKHPDLRSLVKSSSGSACHSPWLQQRFLLAVGCPRATRSWPQSSSPSIRSGRVRSQPRMR</sequence>
<dbReference type="AlphaFoldDB" id="A0A4Q9MRX5"/>
<evidence type="ECO:0000313" key="2">
    <source>
        <dbReference type="EMBL" id="TBU30345.1"/>
    </source>
</evidence>